<feature type="transmembrane region" description="Helical" evidence="1">
    <location>
        <begin position="191"/>
        <end position="214"/>
    </location>
</feature>
<evidence type="ECO:0000313" key="3">
    <source>
        <dbReference type="Proteomes" id="UP000199058"/>
    </source>
</evidence>
<organism evidence="2 3">
    <name type="scientific">Marinospirillum celere</name>
    <dbReference type="NCBI Taxonomy" id="1122252"/>
    <lineage>
        <taxon>Bacteria</taxon>
        <taxon>Pseudomonadati</taxon>
        <taxon>Pseudomonadota</taxon>
        <taxon>Gammaproteobacteria</taxon>
        <taxon>Oceanospirillales</taxon>
        <taxon>Oceanospirillaceae</taxon>
        <taxon>Marinospirillum</taxon>
    </lineage>
</organism>
<reference evidence="2 3" key="1">
    <citation type="submission" date="2016-10" db="EMBL/GenBank/DDBJ databases">
        <authorList>
            <person name="de Groot N.N."/>
        </authorList>
    </citation>
    <scope>NUCLEOTIDE SEQUENCE [LARGE SCALE GENOMIC DNA]</scope>
    <source>
        <strain evidence="2 3">DSM 18438</strain>
    </source>
</reference>
<proteinExistence type="predicted"/>
<feature type="transmembrane region" description="Helical" evidence="1">
    <location>
        <begin position="407"/>
        <end position="429"/>
    </location>
</feature>
<evidence type="ECO:0000313" key="2">
    <source>
        <dbReference type="EMBL" id="SFC52091.1"/>
    </source>
</evidence>
<evidence type="ECO:0000256" key="1">
    <source>
        <dbReference type="SAM" id="Phobius"/>
    </source>
</evidence>
<keyword evidence="1" id="KW-1133">Transmembrane helix</keyword>
<accession>A0A1I1JV31</accession>
<protein>
    <submittedName>
        <fullName evidence="2">Uncharacterized protein</fullName>
    </submittedName>
</protein>
<dbReference type="Proteomes" id="UP000199058">
    <property type="component" value="Unassembled WGS sequence"/>
</dbReference>
<feature type="transmembrane region" description="Helical" evidence="1">
    <location>
        <begin position="165"/>
        <end position="185"/>
    </location>
</feature>
<keyword evidence="1" id="KW-0472">Membrane</keyword>
<dbReference type="AlphaFoldDB" id="A0A1I1JV31"/>
<feature type="transmembrane region" description="Helical" evidence="1">
    <location>
        <begin position="226"/>
        <end position="245"/>
    </location>
</feature>
<keyword evidence="3" id="KW-1185">Reference proteome</keyword>
<dbReference type="RefSeq" id="WP_091965221.1">
    <property type="nucleotide sequence ID" value="NZ_FOLH01000010.1"/>
</dbReference>
<feature type="transmembrane region" description="Helical" evidence="1">
    <location>
        <begin position="251"/>
        <end position="271"/>
    </location>
</feature>
<gene>
    <name evidence="2" type="ORF">SAMN05660443_0008</name>
</gene>
<feature type="transmembrane region" description="Helical" evidence="1">
    <location>
        <begin position="329"/>
        <end position="356"/>
    </location>
</feature>
<feature type="transmembrane region" description="Helical" evidence="1">
    <location>
        <begin position="56"/>
        <end position="72"/>
    </location>
</feature>
<sequence>MQQGDALTGYSMLALILLALLASLGLEQLSWAAGFFAWLAALRLFSRLTSLQKGQVLVMFLLGFSGLFWGLWREVDLHWWRRAWEANQALLTMLLSVSFLRLVAITDLAAKEALPRGKKALWKTLLGVHAFGAVINFSAMIIMADRLNNQRPLTPLQALVITRGFTMAANWSPFFAAMGVVLISAPGADLLTLMLVGSLVAAIGLFLAGYWLLAGTEAAETQGYPMHLQALVLPFALAVSVLVSQSIWEDLAILTLVSLLSLIFTLVLLVWRYRLQLVTKRLRQHIEHTLPSMSGELLLFMGAGVLAAGLGAALQAAEFTLQLDYFGPWQAWWLLVVLVLVSAVGVHPVISIATAGGIFAPWVDDPNLLALVFLMTWSLGVAISPLSGTHLAMQGRYGLPAHSFTRLNFKFVLLMLLVNWVALQAYSYLISDSFW</sequence>
<dbReference type="OrthoDB" id="8523687at2"/>
<dbReference type="STRING" id="1122252.SAMN05660443_0008"/>
<name>A0A1I1JV31_9GAMM</name>
<dbReference type="EMBL" id="FOLH01000010">
    <property type="protein sequence ID" value="SFC52091.1"/>
    <property type="molecule type" value="Genomic_DNA"/>
</dbReference>
<feature type="transmembrane region" description="Helical" evidence="1">
    <location>
        <begin position="297"/>
        <end position="317"/>
    </location>
</feature>
<feature type="transmembrane region" description="Helical" evidence="1">
    <location>
        <begin position="368"/>
        <end position="387"/>
    </location>
</feature>
<keyword evidence="1" id="KW-0812">Transmembrane</keyword>
<feature type="transmembrane region" description="Helical" evidence="1">
    <location>
        <begin position="124"/>
        <end position="144"/>
    </location>
</feature>